<comment type="caution">
    <text evidence="1">The sequence shown here is derived from an EMBL/GenBank/DDBJ whole genome shotgun (WGS) entry which is preliminary data.</text>
</comment>
<dbReference type="PROSITE" id="PS51257">
    <property type="entry name" value="PROKAR_LIPOPROTEIN"/>
    <property type="match status" value="1"/>
</dbReference>
<proteinExistence type="predicted"/>
<name>A0AAW7DIP8_9FLAO</name>
<reference evidence="1" key="1">
    <citation type="submission" date="2020-06" db="EMBL/GenBank/DDBJ databases">
        <authorList>
            <person name="Dong N."/>
        </authorList>
    </citation>
    <scope>NUCLEOTIDE SEQUENCE</scope>
    <source>
        <strain evidence="1">210</strain>
    </source>
</reference>
<sequence length="145" mass="16983">MKNIFLLFTVFLLFSCSSSKNLNGKYRSNKAELGFFITELEFLDNKNFIYKFSGDLQYTKLTGTYKLKDNSVFLKFNKDKGESESESDSLTFEEILSGNYNTHDLKNENNIEYHLKYKIKGNKLFPYRIDNGKLVRNKLIKLPTN</sequence>
<evidence type="ECO:0000313" key="2">
    <source>
        <dbReference type="Proteomes" id="UP001173578"/>
    </source>
</evidence>
<dbReference type="EMBL" id="JACALR010000003">
    <property type="protein sequence ID" value="MDM1551361.1"/>
    <property type="molecule type" value="Genomic_DNA"/>
</dbReference>
<dbReference type="Proteomes" id="UP001173578">
    <property type="component" value="Unassembled WGS sequence"/>
</dbReference>
<evidence type="ECO:0008006" key="3">
    <source>
        <dbReference type="Google" id="ProtNLM"/>
    </source>
</evidence>
<evidence type="ECO:0000313" key="1">
    <source>
        <dbReference type="EMBL" id="MDM1551361.1"/>
    </source>
</evidence>
<dbReference type="RefSeq" id="WP_286485932.1">
    <property type="nucleotide sequence ID" value="NZ_JACALR010000003.1"/>
</dbReference>
<organism evidence="1 2">
    <name type="scientific">Empedobacter falsenii</name>
    <dbReference type="NCBI Taxonomy" id="343874"/>
    <lineage>
        <taxon>Bacteria</taxon>
        <taxon>Pseudomonadati</taxon>
        <taxon>Bacteroidota</taxon>
        <taxon>Flavobacteriia</taxon>
        <taxon>Flavobacteriales</taxon>
        <taxon>Weeksellaceae</taxon>
        <taxon>Empedobacter</taxon>
    </lineage>
</organism>
<gene>
    <name evidence="1" type="ORF">HX095_09050</name>
</gene>
<accession>A0AAW7DIP8</accession>
<dbReference type="AlphaFoldDB" id="A0AAW7DIP8"/>
<protein>
    <recommendedName>
        <fullName evidence="3">Lipoprotein</fullName>
    </recommendedName>
</protein>
<reference evidence="1" key="2">
    <citation type="journal article" date="2022" name="Sci. Total Environ.">
        <title>Prevalence, transmission, and molecular epidemiology of tet(X)-positive bacteria among humans, animals, and environmental niches in China: An epidemiological, and genomic-based study.</title>
        <authorList>
            <person name="Dong N."/>
            <person name="Zeng Y."/>
            <person name="Cai C."/>
            <person name="Sun C."/>
            <person name="Lu J."/>
            <person name="Liu C."/>
            <person name="Zhou H."/>
            <person name="Sun Q."/>
            <person name="Shu L."/>
            <person name="Wang H."/>
            <person name="Wang Y."/>
            <person name="Wang S."/>
            <person name="Wu C."/>
            <person name="Chan E.W."/>
            <person name="Chen G."/>
            <person name="Shen Z."/>
            <person name="Chen S."/>
            <person name="Zhang R."/>
        </authorList>
    </citation>
    <scope>NUCLEOTIDE SEQUENCE</scope>
    <source>
        <strain evidence="1">210</strain>
    </source>
</reference>